<dbReference type="PROSITE" id="PS51782">
    <property type="entry name" value="LYSM"/>
    <property type="match status" value="1"/>
</dbReference>
<protein>
    <submittedName>
        <fullName evidence="3">TIGR02594 family protein</fullName>
    </submittedName>
</protein>
<dbReference type="SMART" id="SM00257">
    <property type="entry name" value="LysM"/>
    <property type="match status" value="1"/>
</dbReference>
<sequence length="555" mass="62006">MPKWLKAKYDTENKIASYTDQQGNFLIRSGGSLPWRINNPGNLRPAISPQGLPAPKKVKTHIGFAQAKNKDGALSYFLIFSDYETGVNELRNNLHRLHSNKRISEAIEAYAPRKENNTNRYIEQVELFSGLSRNQVINTLQASEFERLVQAIIRIEGYNDQSKGPRQEKLVAASNVIFSDGSRPIANQPAIIQQGGQQKETKTSTSGRLPPIVHKPEAGPIDILVRNTKGTLEKVLSIDPTAKAKHYLAVLEQWVTHSSSASHLPNNSSRKTSRPNTQYVVQPGDTLSKIAKIFKSNVTTIQKANDIKNPNHIYPGLRLEIPAVNISHTEAPQTSSPAPVRQPPKPRNSASKRGDVKPARSKDGLGSPIALLPSDNRRAPWMEVAMHEALRWHGQHESIIDKSMNYHKEIGQGWLKTIEGDKFAWCASFVNYCLKTSGYPISSPNPMRANSFISDNINFIKIEKPIFGCIATNGKHATFFYGESSNGKFIGLGGNQGQTIKFSSYKNFDFFIPSTYKPKYDNEKKEKTQIYRIADLNKSIGIMEKSKNPQTESTR</sequence>
<dbReference type="CDD" id="cd00118">
    <property type="entry name" value="LysM"/>
    <property type="match status" value="1"/>
</dbReference>
<dbReference type="InterPro" id="IPR018392">
    <property type="entry name" value="LysM"/>
</dbReference>
<dbReference type="RefSeq" id="WP_386088143.1">
    <property type="nucleotide sequence ID" value="NZ_JBHRXN010000008.1"/>
</dbReference>
<reference evidence="4" key="1">
    <citation type="journal article" date="2019" name="Int. J. Syst. Evol. Microbiol.">
        <title>The Global Catalogue of Microorganisms (GCM) 10K type strain sequencing project: providing services to taxonomists for standard genome sequencing and annotation.</title>
        <authorList>
            <consortium name="The Broad Institute Genomics Platform"/>
            <consortium name="The Broad Institute Genome Sequencing Center for Infectious Disease"/>
            <person name="Wu L."/>
            <person name="Ma J."/>
        </authorList>
    </citation>
    <scope>NUCLEOTIDE SEQUENCE [LARGE SCALE GENOMIC DNA]</scope>
    <source>
        <strain evidence="4">KCTC 42742</strain>
    </source>
</reference>
<feature type="region of interest" description="Disordered" evidence="1">
    <location>
        <begin position="191"/>
        <end position="213"/>
    </location>
</feature>
<dbReference type="Gene3D" id="3.10.350.10">
    <property type="entry name" value="LysM domain"/>
    <property type="match status" value="1"/>
</dbReference>
<comment type="caution">
    <text evidence="3">The sequence shown here is derived from an EMBL/GenBank/DDBJ whole genome shotgun (WGS) entry which is preliminary data.</text>
</comment>
<evidence type="ECO:0000256" key="1">
    <source>
        <dbReference type="SAM" id="MobiDB-lite"/>
    </source>
</evidence>
<dbReference type="EMBL" id="JBHRXN010000008">
    <property type="protein sequence ID" value="MFC3531104.1"/>
    <property type="molecule type" value="Genomic_DNA"/>
</dbReference>
<feature type="domain" description="LysM" evidence="2">
    <location>
        <begin position="277"/>
        <end position="321"/>
    </location>
</feature>
<dbReference type="Proteomes" id="UP001595741">
    <property type="component" value="Unassembled WGS sequence"/>
</dbReference>
<dbReference type="Pfam" id="PF01476">
    <property type="entry name" value="LysM"/>
    <property type="match status" value="1"/>
</dbReference>
<dbReference type="SUPFAM" id="SSF54106">
    <property type="entry name" value="LysM domain"/>
    <property type="match status" value="1"/>
</dbReference>
<gene>
    <name evidence="3" type="ORF">ACFOLG_02810</name>
</gene>
<dbReference type="InterPro" id="IPR013423">
    <property type="entry name" value="CHP02594"/>
</dbReference>
<dbReference type="NCBIfam" id="TIGR02594">
    <property type="entry name" value="TIGR02594 family protein"/>
    <property type="match status" value="1"/>
</dbReference>
<proteinExistence type="predicted"/>
<feature type="compositionally biased region" description="Polar residues" evidence="1">
    <location>
        <begin position="191"/>
        <end position="207"/>
    </location>
</feature>
<feature type="compositionally biased region" description="Low complexity" evidence="1">
    <location>
        <begin position="259"/>
        <end position="269"/>
    </location>
</feature>
<evidence type="ECO:0000313" key="3">
    <source>
        <dbReference type="EMBL" id="MFC3531104.1"/>
    </source>
</evidence>
<organism evidence="3 4">
    <name type="scientific">Vogesella facilis</name>
    <dbReference type="NCBI Taxonomy" id="1655232"/>
    <lineage>
        <taxon>Bacteria</taxon>
        <taxon>Pseudomonadati</taxon>
        <taxon>Pseudomonadota</taxon>
        <taxon>Betaproteobacteria</taxon>
        <taxon>Neisseriales</taxon>
        <taxon>Chromobacteriaceae</taxon>
        <taxon>Vogesella</taxon>
    </lineage>
</organism>
<dbReference type="InterPro" id="IPR036779">
    <property type="entry name" value="LysM_dom_sf"/>
</dbReference>
<evidence type="ECO:0000259" key="2">
    <source>
        <dbReference type="PROSITE" id="PS51782"/>
    </source>
</evidence>
<name>A0ABV7RCD3_9NEIS</name>
<feature type="region of interest" description="Disordered" evidence="1">
    <location>
        <begin position="259"/>
        <end position="282"/>
    </location>
</feature>
<keyword evidence="4" id="KW-1185">Reference proteome</keyword>
<evidence type="ECO:0000313" key="4">
    <source>
        <dbReference type="Proteomes" id="UP001595741"/>
    </source>
</evidence>
<feature type="region of interest" description="Disordered" evidence="1">
    <location>
        <begin position="330"/>
        <end position="371"/>
    </location>
</feature>
<accession>A0ABV7RCD3</accession>
<feature type="compositionally biased region" description="Basic and acidic residues" evidence="1">
    <location>
        <begin position="352"/>
        <end position="363"/>
    </location>
</feature>